<organism evidence="1">
    <name type="scientific">marine metagenome</name>
    <dbReference type="NCBI Taxonomy" id="408172"/>
    <lineage>
        <taxon>unclassified sequences</taxon>
        <taxon>metagenomes</taxon>
        <taxon>ecological metagenomes</taxon>
    </lineage>
</organism>
<dbReference type="EMBL" id="UINC01002857">
    <property type="protein sequence ID" value="SVA00987.1"/>
    <property type="molecule type" value="Genomic_DNA"/>
</dbReference>
<reference evidence="1" key="1">
    <citation type="submission" date="2018-05" db="EMBL/GenBank/DDBJ databases">
        <authorList>
            <person name="Lanie J.A."/>
            <person name="Ng W.-L."/>
            <person name="Kazmierczak K.M."/>
            <person name="Andrzejewski T.M."/>
            <person name="Davidsen T.M."/>
            <person name="Wayne K.J."/>
            <person name="Tettelin H."/>
            <person name="Glass J.I."/>
            <person name="Rusch D."/>
            <person name="Podicherti R."/>
            <person name="Tsui H.-C.T."/>
            <person name="Winkler M.E."/>
        </authorList>
    </citation>
    <scope>NUCLEOTIDE SEQUENCE</scope>
</reference>
<sequence>MNSAGTEFRNTTGLLCSGVLKPPHAVHVGGSGVGLCFHGES</sequence>
<name>A0A381SF95_9ZZZZ</name>
<protein>
    <submittedName>
        <fullName evidence="1">Uncharacterized protein</fullName>
    </submittedName>
</protein>
<accession>A0A381SF95</accession>
<gene>
    <name evidence="1" type="ORF">METZ01_LOCUS53841</name>
</gene>
<proteinExistence type="predicted"/>
<evidence type="ECO:0000313" key="1">
    <source>
        <dbReference type="EMBL" id="SVA00987.1"/>
    </source>
</evidence>
<dbReference type="AlphaFoldDB" id="A0A381SF95"/>